<dbReference type="Proteomes" id="UP001595533">
    <property type="component" value="Unassembled WGS sequence"/>
</dbReference>
<evidence type="ECO:0000256" key="5">
    <source>
        <dbReference type="ARBA" id="ARBA00022825"/>
    </source>
</evidence>
<dbReference type="PANTHER" id="PTHR10795">
    <property type="entry name" value="PROPROTEIN CONVERTASE SUBTILISIN/KEXIN"/>
    <property type="match status" value="1"/>
</dbReference>
<evidence type="ECO:0000256" key="8">
    <source>
        <dbReference type="SAM" id="SignalP"/>
    </source>
</evidence>
<dbReference type="RefSeq" id="WP_077412766.1">
    <property type="nucleotide sequence ID" value="NZ_JBHRTS010000011.1"/>
</dbReference>
<accession>A0ABV7JCT2</accession>
<feature type="active site" description="Charge relay system" evidence="6">
    <location>
        <position position="175"/>
    </location>
</feature>
<evidence type="ECO:0000256" key="2">
    <source>
        <dbReference type="ARBA" id="ARBA00022670"/>
    </source>
</evidence>
<dbReference type="InterPro" id="IPR000209">
    <property type="entry name" value="Peptidase_S8/S53_dom"/>
</dbReference>
<keyword evidence="3 8" id="KW-0732">Signal</keyword>
<comment type="caution">
    <text evidence="12">The sequence shown here is derived from an EMBL/GenBank/DDBJ whole genome shotgun (WGS) entry which is preliminary data.</text>
</comment>
<organism evidence="12 13">
    <name type="scientific">Marinicella sediminis</name>
    <dbReference type="NCBI Taxonomy" id="1792834"/>
    <lineage>
        <taxon>Bacteria</taxon>
        <taxon>Pseudomonadati</taxon>
        <taxon>Pseudomonadota</taxon>
        <taxon>Gammaproteobacteria</taxon>
        <taxon>Lysobacterales</taxon>
        <taxon>Marinicellaceae</taxon>
        <taxon>Marinicella</taxon>
    </lineage>
</organism>
<evidence type="ECO:0000259" key="10">
    <source>
        <dbReference type="Pfam" id="PF02225"/>
    </source>
</evidence>
<feature type="active site" description="Charge relay system" evidence="6">
    <location>
        <position position="581"/>
    </location>
</feature>
<dbReference type="Gene3D" id="3.40.50.200">
    <property type="entry name" value="Peptidase S8/S53 domain"/>
    <property type="match status" value="1"/>
</dbReference>
<dbReference type="PROSITE" id="PS00138">
    <property type="entry name" value="SUBTILASE_SER"/>
    <property type="match status" value="1"/>
</dbReference>
<evidence type="ECO:0000256" key="3">
    <source>
        <dbReference type="ARBA" id="ARBA00022729"/>
    </source>
</evidence>
<dbReference type="PROSITE" id="PS51892">
    <property type="entry name" value="SUBTILASE"/>
    <property type="match status" value="1"/>
</dbReference>
<evidence type="ECO:0000256" key="1">
    <source>
        <dbReference type="ARBA" id="ARBA00011073"/>
    </source>
</evidence>
<sequence length="797" mass="82517">MLKFIPITFILTLVSFAVAADDGRVNYVVKFHDDGLLSYQGGINNLAATAPAKLKASASGGFAARSAPVLAYGDYLKQVKAERMTEINQALSRSTKPIYHYKALYHGVMLSLSTAEASQLRALPNVKSVTAEPVYELDTERGPRWINADDVWSGTSVPHTNLPHKGEGIVVGVIDTGVNSDHPSFAAVGPVDGYVHTNPYGDGNYVGHCVGGDNDGIAPPFGEITCNSKLIGAWGFENDGTAPEDGGGHGSHTASTAVGNVWDGPFFDPGTGQNIALDQISGVAPHANLIAYDVCGATNCATVSAGIDRAIQDGVDVINYSISGGNNPWFDADRMFLDAVDAGIFVAASAGNTRANNTNPIADVSHIGPWVTTVAASTHDRDGTRQLTNFTGGDTAITPTLVGQSNTSGYGPAPIVYAGDFSNGDPDPEQCLNPFPAGTWTNGEIVVCDRGAIARVQKGANVAAGGAAGFVLANVDPAANTLVADFHVIPAVQLRIVNGNKVKTWLSTGSNHMASIVNNTNGGNPAVGDVLAGFSLRGPNLSFDVTKPSITAPGVSVVAAVNDDVSTPGGVGEVGFLSGTSMSGPHVAGAGALMKDVHPSWTVPEIKSAMMMTADLTGRKEDNSTDVDHDDVGTGRVDMALAPLAGMVMNETFANFLAADPNSGGDPKTLNLPSARNSTCGASCSWTRTLTPKLAADTTWTVTTETDDPAWNITVTPSNFSTLNADLIFVNDLDGGTFVPATDQVITIEANGTIPTTADGMSFGRVIISDDNNLSPDLVITVSVNQSLPYGGTPPSD</sequence>
<dbReference type="InterPro" id="IPR010259">
    <property type="entry name" value="S8pro/Inhibitor_I9"/>
</dbReference>
<dbReference type="Pfam" id="PF05922">
    <property type="entry name" value="Inhibitor_I9"/>
    <property type="match status" value="1"/>
</dbReference>
<evidence type="ECO:0000259" key="9">
    <source>
        <dbReference type="Pfam" id="PF00082"/>
    </source>
</evidence>
<feature type="signal peptide" evidence="8">
    <location>
        <begin position="1"/>
        <end position="19"/>
    </location>
</feature>
<keyword evidence="4 6" id="KW-0378">Hydrolase</keyword>
<dbReference type="SUPFAM" id="SSF52743">
    <property type="entry name" value="Subtilisin-like"/>
    <property type="match status" value="1"/>
</dbReference>
<proteinExistence type="inferred from homology"/>
<evidence type="ECO:0000313" key="12">
    <source>
        <dbReference type="EMBL" id="MFC3195886.1"/>
    </source>
</evidence>
<keyword evidence="2 6" id="KW-0645">Protease</keyword>
<comment type="similarity">
    <text evidence="1 6 7">Belongs to the peptidase S8 family.</text>
</comment>
<feature type="domain" description="Inhibitor I9" evidence="11">
    <location>
        <begin position="27"/>
        <end position="137"/>
    </location>
</feature>
<feature type="active site" description="Charge relay system" evidence="6">
    <location>
        <position position="249"/>
    </location>
</feature>
<dbReference type="PROSITE" id="PS00136">
    <property type="entry name" value="SUBTILASE_ASP"/>
    <property type="match status" value="1"/>
</dbReference>
<dbReference type="InterPro" id="IPR045051">
    <property type="entry name" value="SBT"/>
</dbReference>
<evidence type="ECO:0000259" key="11">
    <source>
        <dbReference type="Pfam" id="PF05922"/>
    </source>
</evidence>
<dbReference type="InterPro" id="IPR036852">
    <property type="entry name" value="Peptidase_S8/S53_dom_sf"/>
</dbReference>
<feature type="chain" id="PRO_5046437861" evidence="8">
    <location>
        <begin position="20"/>
        <end position="797"/>
    </location>
</feature>
<dbReference type="InterPro" id="IPR003137">
    <property type="entry name" value="PA_domain"/>
</dbReference>
<dbReference type="EMBL" id="JBHRTS010000011">
    <property type="protein sequence ID" value="MFC3195886.1"/>
    <property type="molecule type" value="Genomic_DNA"/>
</dbReference>
<evidence type="ECO:0000256" key="4">
    <source>
        <dbReference type="ARBA" id="ARBA00022801"/>
    </source>
</evidence>
<evidence type="ECO:0000256" key="7">
    <source>
        <dbReference type="RuleBase" id="RU003355"/>
    </source>
</evidence>
<dbReference type="InterPro" id="IPR023827">
    <property type="entry name" value="Peptidase_S8_Asp-AS"/>
</dbReference>
<dbReference type="InterPro" id="IPR023828">
    <property type="entry name" value="Peptidase_S8_Ser-AS"/>
</dbReference>
<dbReference type="Pfam" id="PF02225">
    <property type="entry name" value="PA"/>
    <property type="match status" value="1"/>
</dbReference>
<dbReference type="CDD" id="cd02120">
    <property type="entry name" value="PA_subtilisin_like"/>
    <property type="match status" value="1"/>
</dbReference>
<protein>
    <submittedName>
        <fullName evidence="12">S8 family serine peptidase</fullName>
    </submittedName>
</protein>
<keyword evidence="5 6" id="KW-0720">Serine protease</keyword>
<dbReference type="PRINTS" id="PR00723">
    <property type="entry name" value="SUBTILISIN"/>
</dbReference>
<dbReference type="InterPro" id="IPR015500">
    <property type="entry name" value="Peptidase_S8_subtilisin-rel"/>
</dbReference>
<feature type="domain" description="PA" evidence="10">
    <location>
        <begin position="414"/>
        <end position="499"/>
    </location>
</feature>
<name>A0ABV7JCT2_9GAMM</name>
<evidence type="ECO:0000256" key="6">
    <source>
        <dbReference type="PROSITE-ProRule" id="PRU01240"/>
    </source>
</evidence>
<keyword evidence="13" id="KW-1185">Reference proteome</keyword>
<feature type="domain" description="Peptidase S8/S53" evidence="9">
    <location>
        <begin position="166"/>
        <end position="620"/>
    </location>
</feature>
<dbReference type="Gene3D" id="3.50.30.30">
    <property type="match status" value="1"/>
</dbReference>
<evidence type="ECO:0000313" key="13">
    <source>
        <dbReference type="Proteomes" id="UP001595533"/>
    </source>
</evidence>
<dbReference type="Pfam" id="PF00082">
    <property type="entry name" value="Peptidase_S8"/>
    <property type="match status" value="1"/>
</dbReference>
<reference evidence="13" key="1">
    <citation type="journal article" date="2019" name="Int. J. Syst. Evol. Microbiol.">
        <title>The Global Catalogue of Microorganisms (GCM) 10K type strain sequencing project: providing services to taxonomists for standard genome sequencing and annotation.</title>
        <authorList>
            <consortium name="The Broad Institute Genomics Platform"/>
            <consortium name="The Broad Institute Genome Sequencing Center for Infectious Disease"/>
            <person name="Wu L."/>
            <person name="Ma J."/>
        </authorList>
    </citation>
    <scope>NUCLEOTIDE SEQUENCE [LARGE SCALE GENOMIC DNA]</scope>
    <source>
        <strain evidence="13">KCTC 42953</strain>
    </source>
</reference>
<gene>
    <name evidence="12" type="ORF">ACFODZ_16650</name>
</gene>